<proteinExistence type="predicted"/>
<protein>
    <submittedName>
        <fullName evidence="2">Uncharacterized protein</fullName>
    </submittedName>
</protein>
<accession>M2RD34</accession>
<reference evidence="2 3" key="1">
    <citation type="journal article" date="2012" name="Proc. Natl. Acad. Sci. U.S.A.">
        <title>Comparative genomics of Ceriporiopsis subvermispora and Phanerochaete chrysosporium provide insight into selective ligninolysis.</title>
        <authorList>
            <person name="Fernandez-Fueyo E."/>
            <person name="Ruiz-Duenas F.J."/>
            <person name="Ferreira P."/>
            <person name="Floudas D."/>
            <person name="Hibbett D.S."/>
            <person name="Canessa P."/>
            <person name="Larrondo L.F."/>
            <person name="James T.Y."/>
            <person name="Seelenfreund D."/>
            <person name="Lobos S."/>
            <person name="Polanco R."/>
            <person name="Tello M."/>
            <person name="Honda Y."/>
            <person name="Watanabe T."/>
            <person name="Watanabe T."/>
            <person name="Ryu J.S."/>
            <person name="Kubicek C.P."/>
            <person name="Schmoll M."/>
            <person name="Gaskell J."/>
            <person name="Hammel K.E."/>
            <person name="St John F.J."/>
            <person name="Vanden Wymelenberg A."/>
            <person name="Sabat G."/>
            <person name="Splinter BonDurant S."/>
            <person name="Syed K."/>
            <person name="Yadav J.S."/>
            <person name="Doddapaneni H."/>
            <person name="Subramanian V."/>
            <person name="Lavin J.L."/>
            <person name="Oguiza J.A."/>
            <person name="Perez G."/>
            <person name="Pisabarro A.G."/>
            <person name="Ramirez L."/>
            <person name="Santoyo F."/>
            <person name="Master E."/>
            <person name="Coutinho P.M."/>
            <person name="Henrissat B."/>
            <person name="Lombard V."/>
            <person name="Magnuson J.K."/>
            <person name="Kuees U."/>
            <person name="Hori C."/>
            <person name="Igarashi K."/>
            <person name="Samejima M."/>
            <person name="Held B.W."/>
            <person name="Barry K.W."/>
            <person name="LaButti K.M."/>
            <person name="Lapidus A."/>
            <person name="Lindquist E.A."/>
            <person name="Lucas S.M."/>
            <person name="Riley R."/>
            <person name="Salamov A.A."/>
            <person name="Hoffmeister D."/>
            <person name="Schwenk D."/>
            <person name="Hadar Y."/>
            <person name="Yarden O."/>
            <person name="de Vries R.P."/>
            <person name="Wiebenga A."/>
            <person name="Stenlid J."/>
            <person name="Eastwood D."/>
            <person name="Grigoriev I.V."/>
            <person name="Berka R.M."/>
            <person name="Blanchette R.A."/>
            <person name="Kersten P."/>
            <person name="Martinez A.T."/>
            <person name="Vicuna R."/>
            <person name="Cullen D."/>
        </authorList>
    </citation>
    <scope>NUCLEOTIDE SEQUENCE [LARGE SCALE GENOMIC DNA]</scope>
    <source>
        <strain evidence="2 3">B</strain>
    </source>
</reference>
<dbReference type="EMBL" id="KB445791">
    <property type="protein sequence ID" value="EMD42345.1"/>
    <property type="molecule type" value="Genomic_DNA"/>
</dbReference>
<evidence type="ECO:0000313" key="3">
    <source>
        <dbReference type="Proteomes" id="UP000016930"/>
    </source>
</evidence>
<dbReference type="Proteomes" id="UP000016930">
    <property type="component" value="Unassembled WGS sequence"/>
</dbReference>
<dbReference type="OrthoDB" id="3266220at2759"/>
<dbReference type="AlphaFoldDB" id="M2RD34"/>
<dbReference type="HOGENOM" id="CLU_1937905_0_0_1"/>
<feature type="compositionally biased region" description="Polar residues" evidence="1">
    <location>
        <begin position="32"/>
        <end position="45"/>
    </location>
</feature>
<name>M2RD34_CERS8</name>
<feature type="region of interest" description="Disordered" evidence="1">
    <location>
        <begin position="84"/>
        <end position="130"/>
    </location>
</feature>
<feature type="compositionally biased region" description="Basic residues" evidence="1">
    <location>
        <begin position="93"/>
        <end position="108"/>
    </location>
</feature>
<evidence type="ECO:0000313" key="2">
    <source>
        <dbReference type="EMBL" id="EMD42345.1"/>
    </source>
</evidence>
<sequence length="130" mass="14633">MLFSKAAYSDNKDQLRSLKSRMHLKIGPGIQPRSQTSFSLSSPNSSAVQSECSTLVDFPMGELEEAEEFEDATALGNDNSAWVHDSRSAKTLRQSKPRRLFHSTRSRPTKMINPAGFEPEMLDPEDRAWM</sequence>
<gene>
    <name evidence="2" type="ORF">CERSUDRAFT_110854</name>
</gene>
<feature type="region of interest" description="Disordered" evidence="1">
    <location>
        <begin position="26"/>
        <end position="45"/>
    </location>
</feature>
<organism evidence="2 3">
    <name type="scientific">Ceriporiopsis subvermispora (strain B)</name>
    <name type="common">White-rot fungus</name>
    <name type="synonym">Gelatoporia subvermispora</name>
    <dbReference type="NCBI Taxonomy" id="914234"/>
    <lineage>
        <taxon>Eukaryota</taxon>
        <taxon>Fungi</taxon>
        <taxon>Dikarya</taxon>
        <taxon>Basidiomycota</taxon>
        <taxon>Agaricomycotina</taxon>
        <taxon>Agaricomycetes</taxon>
        <taxon>Polyporales</taxon>
        <taxon>Gelatoporiaceae</taxon>
        <taxon>Gelatoporia</taxon>
    </lineage>
</organism>
<evidence type="ECO:0000256" key="1">
    <source>
        <dbReference type="SAM" id="MobiDB-lite"/>
    </source>
</evidence>
<keyword evidence="3" id="KW-1185">Reference proteome</keyword>